<dbReference type="Gramene" id="LPERR12G07790.1">
    <property type="protein sequence ID" value="LPERR12G07790.1"/>
    <property type="gene ID" value="LPERR12G07790"/>
</dbReference>
<sequence>MMIQEYQLTTMIGIKRPLPAPFPPPQDLAALSRLRSAHAKWQSFMSYVVWMNPNPNTREAIMLTSWQAPMGLRASVFRIRKMIYILFFSY</sequence>
<protein>
    <submittedName>
        <fullName evidence="1">Uncharacterized protein</fullName>
    </submittedName>
</protein>
<organism evidence="1 2">
    <name type="scientific">Leersia perrieri</name>
    <dbReference type="NCBI Taxonomy" id="77586"/>
    <lineage>
        <taxon>Eukaryota</taxon>
        <taxon>Viridiplantae</taxon>
        <taxon>Streptophyta</taxon>
        <taxon>Embryophyta</taxon>
        <taxon>Tracheophyta</taxon>
        <taxon>Spermatophyta</taxon>
        <taxon>Magnoliopsida</taxon>
        <taxon>Liliopsida</taxon>
        <taxon>Poales</taxon>
        <taxon>Poaceae</taxon>
        <taxon>BOP clade</taxon>
        <taxon>Oryzoideae</taxon>
        <taxon>Oryzeae</taxon>
        <taxon>Oryzinae</taxon>
        <taxon>Leersia</taxon>
    </lineage>
</organism>
<proteinExistence type="predicted"/>
<reference evidence="2" key="2">
    <citation type="submission" date="2013-12" db="EMBL/GenBank/DDBJ databases">
        <authorList>
            <person name="Yu Y."/>
            <person name="Lee S."/>
            <person name="de Baynast K."/>
            <person name="Wissotski M."/>
            <person name="Liu L."/>
            <person name="Talag J."/>
            <person name="Goicoechea J."/>
            <person name="Angelova A."/>
            <person name="Jetty R."/>
            <person name="Kudrna D."/>
            <person name="Golser W."/>
            <person name="Rivera L."/>
            <person name="Zhang J."/>
            <person name="Wing R."/>
        </authorList>
    </citation>
    <scope>NUCLEOTIDE SEQUENCE</scope>
</reference>
<reference evidence="1 2" key="1">
    <citation type="submission" date="2012-08" db="EMBL/GenBank/DDBJ databases">
        <title>Oryza genome evolution.</title>
        <authorList>
            <person name="Wing R.A."/>
        </authorList>
    </citation>
    <scope>NUCLEOTIDE SEQUENCE</scope>
</reference>
<evidence type="ECO:0000313" key="2">
    <source>
        <dbReference type="Proteomes" id="UP000032180"/>
    </source>
</evidence>
<accession>A0A0D9XYK9</accession>
<evidence type="ECO:0000313" key="1">
    <source>
        <dbReference type="EnsemblPlants" id="LPERR12G07790.1"/>
    </source>
</evidence>
<dbReference type="HOGENOM" id="CLU_2444034_0_0_1"/>
<reference evidence="1" key="3">
    <citation type="submission" date="2015-04" db="UniProtKB">
        <authorList>
            <consortium name="EnsemblPlants"/>
        </authorList>
    </citation>
    <scope>IDENTIFICATION</scope>
</reference>
<name>A0A0D9XYK9_9ORYZ</name>
<dbReference type="EnsemblPlants" id="LPERR12G07790.1">
    <property type="protein sequence ID" value="LPERR12G07790.1"/>
    <property type="gene ID" value="LPERR12G07790"/>
</dbReference>
<dbReference type="AlphaFoldDB" id="A0A0D9XYK9"/>
<keyword evidence="2" id="KW-1185">Reference proteome</keyword>
<dbReference type="Proteomes" id="UP000032180">
    <property type="component" value="Chromosome 12"/>
</dbReference>